<keyword evidence="3" id="KW-1185">Reference proteome</keyword>
<evidence type="ECO:0008006" key="4">
    <source>
        <dbReference type="Google" id="ProtNLM"/>
    </source>
</evidence>
<name>A0A8X7Y2E1_POPTO</name>
<evidence type="ECO:0000256" key="1">
    <source>
        <dbReference type="SAM" id="MobiDB-lite"/>
    </source>
</evidence>
<dbReference type="AlphaFoldDB" id="A0A8X7Y2E1"/>
<accession>A0A8X7Y2E1</accession>
<evidence type="ECO:0000313" key="2">
    <source>
        <dbReference type="EMBL" id="KAG6742245.1"/>
    </source>
</evidence>
<gene>
    <name evidence="2" type="ORF">POTOM_055535</name>
</gene>
<dbReference type="PANTHER" id="PTHR12064">
    <property type="entry name" value="METAL TRANSPORTER CNNM"/>
    <property type="match status" value="1"/>
</dbReference>
<dbReference type="GO" id="GO:0030026">
    <property type="term" value="P:intracellular manganese ion homeostasis"/>
    <property type="evidence" value="ECO:0007669"/>
    <property type="project" value="TreeGrafter"/>
</dbReference>
<proteinExistence type="predicted"/>
<feature type="compositionally biased region" description="Basic and acidic residues" evidence="1">
    <location>
        <begin position="214"/>
        <end position="225"/>
    </location>
</feature>
<dbReference type="EMBL" id="JAAWWB010000034">
    <property type="protein sequence ID" value="KAG6742245.1"/>
    <property type="molecule type" value="Genomic_DNA"/>
</dbReference>
<reference evidence="2" key="1">
    <citation type="journal article" date="2020" name="bioRxiv">
        <title>Hybrid origin of Populus tomentosa Carr. identified through genome sequencing and phylogenomic analysis.</title>
        <authorList>
            <person name="An X."/>
            <person name="Gao K."/>
            <person name="Chen Z."/>
            <person name="Li J."/>
            <person name="Yang X."/>
            <person name="Yang X."/>
            <person name="Zhou J."/>
            <person name="Guo T."/>
            <person name="Zhao T."/>
            <person name="Huang S."/>
            <person name="Miao D."/>
            <person name="Khan W.U."/>
            <person name="Rao P."/>
            <person name="Ye M."/>
            <person name="Lei B."/>
            <person name="Liao W."/>
            <person name="Wang J."/>
            <person name="Ji L."/>
            <person name="Li Y."/>
            <person name="Guo B."/>
            <person name="Mustafa N.S."/>
            <person name="Li S."/>
            <person name="Yun Q."/>
            <person name="Keller S.R."/>
            <person name="Mao J."/>
            <person name="Zhang R."/>
            <person name="Strauss S.H."/>
        </authorList>
    </citation>
    <scope>NUCLEOTIDE SEQUENCE</scope>
    <source>
        <strain evidence="2">GM15</strain>
        <tissue evidence="2">Leaf</tissue>
    </source>
</reference>
<dbReference type="GO" id="GO:0010960">
    <property type="term" value="P:magnesium ion homeostasis"/>
    <property type="evidence" value="ECO:0007669"/>
    <property type="project" value="InterPro"/>
</dbReference>
<dbReference type="OrthoDB" id="5353557at2759"/>
<evidence type="ECO:0000313" key="3">
    <source>
        <dbReference type="Proteomes" id="UP000886885"/>
    </source>
</evidence>
<sequence>MDASLAFCHCDPSLSHLHFWVPDLLPLYDIMSQFQKGHSHMAVVVKSKNDANETAQKANSKPTMLGKGGSYQLGQKDQFIIPVNSPSVYSSGTDNGTSDEEVIGVITLEDVMEELIQEEILDETDEYVDVHNKITINMIPPRRSPGAGTASPVSPYHQSPVSPILLSPIPPYAYSPFMRPTLYASPTAKSVPNSPAHLTGSPHYSPSPNKVSRKSYEKLRRPDGI</sequence>
<dbReference type="InterPro" id="IPR045095">
    <property type="entry name" value="ACDP"/>
</dbReference>
<dbReference type="GO" id="GO:0005737">
    <property type="term" value="C:cytoplasm"/>
    <property type="evidence" value="ECO:0007669"/>
    <property type="project" value="TreeGrafter"/>
</dbReference>
<dbReference type="Proteomes" id="UP000886885">
    <property type="component" value="Chromosome 17D"/>
</dbReference>
<protein>
    <recommendedName>
        <fullName evidence="4">DUF21 domain-containing protein</fullName>
    </recommendedName>
</protein>
<organism evidence="2 3">
    <name type="scientific">Populus tomentosa</name>
    <name type="common">Chinese white poplar</name>
    <dbReference type="NCBI Taxonomy" id="118781"/>
    <lineage>
        <taxon>Eukaryota</taxon>
        <taxon>Viridiplantae</taxon>
        <taxon>Streptophyta</taxon>
        <taxon>Embryophyta</taxon>
        <taxon>Tracheophyta</taxon>
        <taxon>Spermatophyta</taxon>
        <taxon>Magnoliopsida</taxon>
        <taxon>eudicotyledons</taxon>
        <taxon>Gunneridae</taxon>
        <taxon>Pentapetalae</taxon>
        <taxon>rosids</taxon>
        <taxon>fabids</taxon>
        <taxon>Malpighiales</taxon>
        <taxon>Salicaceae</taxon>
        <taxon>Saliceae</taxon>
        <taxon>Populus</taxon>
    </lineage>
</organism>
<dbReference type="PANTHER" id="PTHR12064:SF36">
    <property type="entry name" value="DOMAIN-CONTAINING PROTEIN, PUTATIVE, EXPRESSED-RELATED"/>
    <property type="match status" value="1"/>
</dbReference>
<feature type="region of interest" description="Disordered" evidence="1">
    <location>
        <begin position="184"/>
        <end position="225"/>
    </location>
</feature>
<comment type="caution">
    <text evidence="2">The sequence shown here is derived from an EMBL/GenBank/DDBJ whole genome shotgun (WGS) entry which is preliminary data.</text>
</comment>